<dbReference type="InterPro" id="IPR042070">
    <property type="entry name" value="PucR_C-HTH_sf"/>
</dbReference>
<evidence type="ECO:0000259" key="2">
    <source>
        <dbReference type="Pfam" id="PF25906"/>
    </source>
</evidence>
<proteinExistence type="predicted"/>
<evidence type="ECO:0000313" key="3">
    <source>
        <dbReference type="EMBL" id="TQJ01406.1"/>
    </source>
</evidence>
<dbReference type="Proteomes" id="UP000320876">
    <property type="component" value="Unassembled WGS sequence"/>
</dbReference>
<gene>
    <name evidence="3" type="ORF">FB471_1084</name>
</gene>
<dbReference type="RefSeq" id="WP_141996217.1">
    <property type="nucleotide sequence ID" value="NZ_VFML01000001.1"/>
</dbReference>
<dbReference type="InterPro" id="IPR025736">
    <property type="entry name" value="PucR_C-HTH_dom"/>
</dbReference>
<protein>
    <submittedName>
        <fullName evidence="3">PucR-like helix-turn-helix protein</fullName>
    </submittedName>
</protein>
<reference evidence="3 4" key="1">
    <citation type="submission" date="2019-06" db="EMBL/GenBank/DDBJ databases">
        <title>Sequencing the genomes of 1000 actinobacteria strains.</title>
        <authorList>
            <person name="Klenk H.-P."/>
        </authorList>
    </citation>
    <scope>NUCLEOTIDE SEQUENCE [LARGE SCALE GENOMIC DNA]</scope>
    <source>
        <strain evidence="3 4">DSM 45679</strain>
    </source>
</reference>
<feature type="domain" description="PucR C-terminal helix-turn-helix" evidence="1">
    <location>
        <begin position="338"/>
        <end position="395"/>
    </location>
</feature>
<dbReference type="EMBL" id="VFML01000001">
    <property type="protein sequence ID" value="TQJ01406.1"/>
    <property type="molecule type" value="Genomic_DNA"/>
</dbReference>
<dbReference type="Pfam" id="PF13556">
    <property type="entry name" value="HTH_30"/>
    <property type="match status" value="1"/>
</dbReference>
<comment type="caution">
    <text evidence="3">The sequence shown here is derived from an EMBL/GenBank/DDBJ whole genome shotgun (WGS) entry which is preliminary data.</text>
</comment>
<dbReference type="PANTHER" id="PTHR33744:SF1">
    <property type="entry name" value="DNA-BINDING TRANSCRIPTIONAL ACTIVATOR ADER"/>
    <property type="match status" value="1"/>
</dbReference>
<dbReference type="AlphaFoldDB" id="A0A542DED6"/>
<sequence length="412" mass="44703">MQVSGRSLANQPWRDLPVEVATVLRPRLDGIALEMIEVIRQQVRGYRRPLDSAFGRDLVAAVRRALHQFVELIENPDGSQRDNVVFFRGLGRTEFRVGRSMDLLQAAYRVGARVACHRYVEIARAAALPTDTVLSLSEAVLAHINALAEESVRGFADAESQSSGQRSRQRRALAERLLERDPDPAASLEPLAAQAEWALPTSIACLTTRKPSNGDSGVLAELDDSVLVLPRGSELHLLLPDPDANGTLGEVEAALRGRTTVLGPTVPLRKAWLSMNCARLVLRLANRGLADLAGLVPATEHLGNAVLLLANDQISDVLSEHALGSLTALASGKAQRLEETLDALLASWGRSAPEVASTLGIHPQTARNRLRQLDELLGDRLADPTFRFEAEIVLRTRALLRSMQGESPTGAN</sequence>
<keyword evidence="4" id="KW-1185">Reference proteome</keyword>
<organism evidence="3 4">
    <name type="scientific">Amycolatopsis cihanbeyliensis</name>
    <dbReference type="NCBI Taxonomy" id="1128664"/>
    <lineage>
        <taxon>Bacteria</taxon>
        <taxon>Bacillati</taxon>
        <taxon>Actinomycetota</taxon>
        <taxon>Actinomycetes</taxon>
        <taxon>Pseudonocardiales</taxon>
        <taxon>Pseudonocardiaceae</taxon>
        <taxon>Amycolatopsis</taxon>
    </lineage>
</organism>
<dbReference type="InterPro" id="IPR058663">
    <property type="entry name" value="PucR-like_N"/>
</dbReference>
<dbReference type="Gene3D" id="1.10.10.2840">
    <property type="entry name" value="PucR C-terminal helix-turn-helix domain"/>
    <property type="match status" value="1"/>
</dbReference>
<name>A0A542DED6_AMYCI</name>
<dbReference type="OrthoDB" id="5243741at2"/>
<evidence type="ECO:0000259" key="1">
    <source>
        <dbReference type="Pfam" id="PF13556"/>
    </source>
</evidence>
<evidence type="ECO:0000313" key="4">
    <source>
        <dbReference type="Proteomes" id="UP000320876"/>
    </source>
</evidence>
<dbReference type="Pfam" id="PF25906">
    <property type="entry name" value="PucR-like_N"/>
    <property type="match status" value="1"/>
</dbReference>
<accession>A0A542DED6</accession>
<dbReference type="PANTHER" id="PTHR33744">
    <property type="entry name" value="CARBOHYDRATE DIACID REGULATOR"/>
    <property type="match status" value="1"/>
</dbReference>
<dbReference type="InterPro" id="IPR051448">
    <property type="entry name" value="CdaR-like_regulators"/>
</dbReference>
<feature type="domain" description="PucR-like N-terminal" evidence="2">
    <location>
        <begin position="13"/>
        <end position="177"/>
    </location>
</feature>